<dbReference type="InterPro" id="IPR043426">
    <property type="entry name" value="MltB-like"/>
</dbReference>
<dbReference type="Proteomes" id="UP000805614">
    <property type="component" value="Unassembled WGS sequence"/>
</dbReference>
<protein>
    <submittedName>
        <fullName evidence="4">Lytic transglycosylase domain-containing protein</fullName>
    </submittedName>
</protein>
<dbReference type="InterPro" id="IPR023346">
    <property type="entry name" value="Lysozyme-like_dom_sf"/>
</dbReference>
<evidence type="ECO:0000256" key="2">
    <source>
        <dbReference type="SAM" id="SignalP"/>
    </source>
</evidence>
<organism evidence="4 5">
    <name type="scientific">Actinomadura alba</name>
    <dbReference type="NCBI Taxonomy" id="406431"/>
    <lineage>
        <taxon>Bacteria</taxon>
        <taxon>Bacillati</taxon>
        <taxon>Actinomycetota</taxon>
        <taxon>Actinomycetes</taxon>
        <taxon>Streptosporangiales</taxon>
        <taxon>Thermomonosporaceae</taxon>
        <taxon>Actinomadura</taxon>
    </lineage>
</organism>
<feature type="signal peptide" evidence="2">
    <location>
        <begin position="1"/>
        <end position="27"/>
    </location>
</feature>
<reference evidence="4 5" key="1">
    <citation type="submission" date="2020-06" db="EMBL/GenBank/DDBJ databases">
        <title>Actinomadura xiongansis sp. nov., isolated from soil of Baiyangdian.</title>
        <authorList>
            <person name="Zhang X."/>
        </authorList>
    </citation>
    <scope>NUCLEOTIDE SEQUENCE [LARGE SCALE GENOMIC DNA]</scope>
    <source>
        <strain evidence="4 5">HBUM206468</strain>
    </source>
</reference>
<accession>A0ABR7LJI8</accession>
<evidence type="ECO:0000256" key="1">
    <source>
        <dbReference type="SAM" id="MobiDB-lite"/>
    </source>
</evidence>
<feature type="compositionally biased region" description="Low complexity" evidence="1">
    <location>
        <begin position="56"/>
        <end position="66"/>
    </location>
</feature>
<dbReference type="InterPro" id="IPR031304">
    <property type="entry name" value="SLT_2"/>
</dbReference>
<dbReference type="Gene3D" id="1.10.530.10">
    <property type="match status" value="1"/>
</dbReference>
<feature type="region of interest" description="Disordered" evidence="1">
    <location>
        <begin position="33"/>
        <end position="72"/>
    </location>
</feature>
<sequence length="392" mass="40179">MVRRGTARAVLGLALTCAVTLTGGVVAALTSDRSTGARDGSGAAPGTPAGAGGPAAPGSPEATEPGSAGGVTNISEGEVAAFKRAVPPDLLAVAGTSIGPAATREITRLRQVREAIVVGGGAVRLGGRKVNAFAVEPSRFRSWTPPGTAKRQDLWAALAADRFVVSESAARTLKLRNGDTYPIAAKTAPQITMGGSGALGLPGVDLLVDQRTGHRIGLVPDLAIMVSAPGADLGALSKRVRAILGDGGVQVINLRESRRQATGGGGRPVGYLDLYRQAAKSCPGLSWTVLAAIGQIESAHGRNAGRSSAGALGPMQFMPATWRAYGVDGDGDRRADIMNPYDAVPSAAKYLCASGAGRGGQSLYDAVFAYNHAHWYVRDVLELAKAYARQYS</sequence>
<keyword evidence="2" id="KW-0732">Signal</keyword>
<feature type="chain" id="PRO_5045242866" evidence="2">
    <location>
        <begin position="28"/>
        <end position="392"/>
    </location>
</feature>
<dbReference type="PANTHER" id="PTHR30163:SF8">
    <property type="entry name" value="LYTIC MUREIN TRANSGLYCOSYLASE"/>
    <property type="match status" value="1"/>
</dbReference>
<gene>
    <name evidence="4" type="ORF">HKK74_05845</name>
</gene>
<dbReference type="CDD" id="cd13399">
    <property type="entry name" value="Slt35-like"/>
    <property type="match status" value="1"/>
</dbReference>
<evidence type="ECO:0000313" key="5">
    <source>
        <dbReference type="Proteomes" id="UP000805614"/>
    </source>
</evidence>
<feature type="domain" description="Transglycosylase SLT" evidence="3">
    <location>
        <begin position="307"/>
        <end position="359"/>
    </location>
</feature>
<name>A0ABR7LJI8_9ACTN</name>
<keyword evidence="5" id="KW-1185">Reference proteome</keyword>
<dbReference type="EMBL" id="JABVEC010000003">
    <property type="protein sequence ID" value="MBC6465017.1"/>
    <property type="molecule type" value="Genomic_DNA"/>
</dbReference>
<proteinExistence type="predicted"/>
<evidence type="ECO:0000313" key="4">
    <source>
        <dbReference type="EMBL" id="MBC6465017.1"/>
    </source>
</evidence>
<dbReference type="Pfam" id="PF13406">
    <property type="entry name" value="SLT_2"/>
    <property type="match status" value="1"/>
</dbReference>
<comment type="caution">
    <text evidence="4">The sequence shown here is derived from an EMBL/GenBank/DDBJ whole genome shotgun (WGS) entry which is preliminary data.</text>
</comment>
<dbReference type="SUPFAM" id="SSF53955">
    <property type="entry name" value="Lysozyme-like"/>
    <property type="match status" value="1"/>
</dbReference>
<evidence type="ECO:0000259" key="3">
    <source>
        <dbReference type="Pfam" id="PF13406"/>
    </source>
</evidence>
<dbReference type="PANTHER" id="PTHR30163">
    <property type="entry name" value="MEMBRANE-BOUND LYTIC MUREIN TRANSGLYCOSYLASE B"/>
    <property type="match status" value="1"/>
</dbReference>